<dbReference type="Proteomes" id="UP000683551">
    <property type="component" value="Chromosome"/>
</dbReference>
<name>A0A9E6SYJ5_9PROT</name>
<dbReference type="AlphaFoldDB" id="A0A9E6SYJ5"/>
<dbReference type="GO" id="GO:0015074">
    <property type="term" value="P:DNA integration"/>
    <property type="evidence" value="ECO:0007669"/>
    <property type="project" value="InterPro"/>
</dbReference>
<reference evidence="3" key="1">
    <citation type="submission" date="2021-02" db="EMBL/GenBank/DDBJ databases">
        <title>Comparative genomics of Ferrovum myxofaciens strains, predominant extremophile bacteria forming large biofilm stalactites in acid mine ecosystems.</title>
        <authorList>
            <person name="Burkartova K."/>
            <person name="Ridl J."/>
            <person name="Pajer P."/>
            <person name="Falteisek L."/>
        </authorList>
    </citation>
    <scope>NUCLEOTIDE SEQUENCE</scope>
    <source>
        <strain evidence="3">MI1III</strain>
    </source>
</reference>
<dbReference type="Pfam" id="PF13495">
    <property type="entry name" value="Phage_int_SAM_4"/>
    <property type="match status" value="1"/>
</dbReference>
<dbReference type="SUPFAM" id="SSF56349">
    <property type="entry name" value="DNA breaking-rejoining enzymes"/>
    <property type="match status" value="1"/>
</dbReference>
<evidence type="ECO:0000313" key="4">
    <source>
        <dbReference type="Proteomes" id="UP000683551"/>
    </source>
</evidence>
<dbReference type="GO" id="GO:0003677">
    <property type="term" value="F:DNA binding"/>
    <property type="evidence" value="ECO:0007669"/>
    <property type="project" value="UniProtKB-KW"/>
</dbReference>
<accession>A0A9E6SYJ5</accession>
<dbReference type="EMBL" id="CP071137">
    <property type="protein sequence ID" value="QWY78504.1"/>
    <property type="molecule type" value="Genomic_DNA"/>
</dbReference>
<proteinExistence type="predicted"/>
<evidence type="ECO:0000259" key="2">
    <source>
        <dbReference type="Pfam" id="PF13495"/>
    </source>
</evidence>
<feature type="domain" description="Integrase SAM-like N-terminal" evidence="2">
    <location>
        <begin position="16"/>
        <end position="94"/>
    </location>
</feature>
<keyword evidence="1" id="KW-0238">DNA-binding</keyword>
<protein>
    <submittedName>
        <fullName evidence="3">Phage integrase N-terminal SAM-like domain-containing protein</fullName>
    </submittedName>
</protein>
<dbReference type="Gene3D" id="1.10.150.130">
    <property type="match status" value="1"/>
</dbReference>
<evidence type="ECO:0000256" key="1">
    <source>
        <dbReference type="ARBA" id="ARBA00023125"/>
    </source>
</evidence>
<sequence length="180" mass="20997">MIMTYVFPQPFSRNYESLLKRLKLRGMQPKTIESYSHGVRRAGAHFEYQIDNLSKDQLTDYFSQVLDQLSWSTLKHDLYGLKFYYAYVLEKHWPGAELTKAPKVSRLPDIVTVEQMQQIVNATRILSYRVFFFLPCTAWAYAWVKVCSCRWAILIRIGCGCTFGMQKATGIGWCRCPPTR</sequence>
<organism evidence="3 4">
    <name type="scientific">Ferrovum myxofaciens</name>
    <dbReference type="NCBI Taxonomy" id="416213"/>
    <lineage>
        <taxon>Bacteria</taxon>
        <taxon>Pseudomonadati</taxon>
        <taxon>Pseudomonadota</taxon>
        <taxon>Betaproteobacteria</taxon>
        <taxon>Ferrovales</taxon>
        <taxon>Ferrovaceae</taxon>
        <taxon>Ferrovum</taxon>
    </lineage>
</organism>
<dbReference type="InterPro" id="IPR010998">
    <property type="entry name" value="Integrase_recombinase_N"/>
</dbReference>
<gene>
    <name evidence="3" type="ORF">JZL65_05415</name>
</gene>
<dbReference type="InterPro" id="IPR004107">
    <property type="entry name" value="Integrase_SAM-like_N"/>
</dbReference>
<dbReference type="RefSeq" id="WP_273145542.1">
    <property type="nucleotide sequence ID" value="NZ_CP071137.1"/>
</dbReference>
<dbReference type="InterPro" id="IPR011010">
    <property type="entry name" value="DNA_brk_join_enz"/>
</dbReference>
<evidence type="ECO:0000313" key="3">
    <source>
        <dbReference type="EMBL" id="QWY78504.1"/>
    </source>
</evidence>